<feature type="domain" description="SIS" evidence="2">
    <location>
        <begin position="27"/>
        <end position="169"/>
    </location>
</feature>
<keyword evidence="4" id="KW-1185">Reference proteome</keyword>
<dbReference type="Pfam" id="PF01380">
    <property type="entry name" value="SIS"/>
    <property type="match status" value="1"/>
</dbReference>
<dbReference type="InterPro" id="IPR017552">
    <property type="entry name" value="PHI/rmpB"/>
</dbReference>
<name>A0A1H3FTP3_9BACI</name>
<accession>A0A1H3FTP3</accession>
<evidence type="ECO:0000256" key="1">
    <source>
        <dbReference type="ARBA" id="ARBA00009235"/>
    </source>
</evidence>
<dbReference type="InterPro" id="IPR046348">
    <property type="entry name" value="SIS_dom_sf"/>
</dbReference>
<evidence type="ECO:0000313" key="3">
    <source>
        <dbReference type="EMBL" id="SDX93544.1"/>
    </source>
</evidence>
<dbReference type="EMBL" id="FNOS01000004">
    <property type="protein sequence ID" value="SDX93544.1"/>
    <property type="molecule type" value="Genomic_DNA"/>
</dbReference>
<dbReference type="PROSITE" id="PS51464">
    <property type="entry name" value="SIS"/>
    <property type="match status" value="1"/>
</dbReference>
<gene>
    <name evidence="3" type="ORF">SAMN04488081_1651</name>
</gene>
<dbReference type="InterPro" id="IPR001347">
    <property type="entry name" value="SIS_dom"/>
</dbReference>
<sequence length="183" mass="19711">MQDIMRTVSEEVMEVLEEVSEEEAKKIASHLHEADRIFIAGNGRSGLAGKMFAMRLMHVGYEVYVVGETITPSITGGDIFLVISGSGNTKSLVDLAEKAGGAGAHVLAVTTDEESKLGAIALDTLVIPAVTKNDGSKKTTIQPLGSQFDQSAHLLLDSLIVYMTKYFAEDDENSWKGKHANLE</sequence>
<dbReference type="PANTHER" id="PTHR43443:SF1">
    <property type="entry name" value="3-HEXULOSE-6-PHOSPHATE ISOMERASE"/>
    <property type="match status" value="1"/>
</dbReference>
<comment type="similarity">
    <text evidence="1">Belongs to the SIS family. PHI subfamily.</text>
</comment>
<dbReference type="RefSeq" id="WP_176765445.1">
    <property type="nucleotide sequence ID" value="NZ_FNOS01000004.1"/>
</dbReference>
<dbReference type="CDD" id="cd05005">
    <property type="entry name" value="SIS_PHI"/>
    <property type="match status" value="1"/>
</dbReference>
<dbReference type="Proteomes" id="UP000198647">
    <property type="component" value="Unassembled WGS sequence"/>
</dbReference>
<organism evidence="3 4">
    <name type="scientific">Salimicrobium album</name>
    <dbReference type="NCBI Taxonomy" id="50717"/>
    <lineage>
        <taxon>Bacteria</taxon>
        <taxon>Bacillati</taxon>
        <taxon>Bacillota</taxon>
        <taxon>Bacilli</taxon>
        <taxon>Bacillales</taxon>
        <taxon>Bacillaceae</taxon>
        <taxon>Salimicrobium</taxon>
    </lineage>
</organism>
<comment type="caution">
    <text evidence="3">The sequence shown here is derived from an EMBL/GenBank/DDBJ whole genome shotgun (WGS) entry which is preliminary data.</text>
</comment>
<dbReference type="NCBIfam" id="TIGR03127">
    <property type="entry name" value="RuMP_HxlB"/>
    <property type="match status" value="1"/>
</dbReference>
<dbReference type="Gene3D" id="3.40.50.10490">
    <property type="entry name" value="Glucose-6-phosphate isomerase like protein, domain 1"/>
    <property type="match status" value="1"/>
</dbReference>
<dbReference type="SUPFAM" id="SSF53697">
    <property type="entry name" value="SIS domain"/>
    <property type="match status" value="1"/>
</dbReference>
<evidence type="ECO:0000259" key="2">
    <source>
        <dbReference type="PROSITE" id="PS51464"/>
    </source>
</evidence>
<dbReference type="PANTHER" id="PTHR43443">
    <property type="entry name" value="3-HEXULOSE-6-PHOSPHATE ISOMERASE"/>
    <property type="match status" value="1"/>
</dbReference>
<protein>
    <submittedName>
        <fullName evidence="3">6-phospho-3-hexuloisomerase</fullName>
    </submittedName>
</protein>
<evidence type="ECO:0000313" key="4">
    <source>
        <dbReference type="Proteomes" id="UP000198647"/>
    </source>
</evidence>
<reference evidence="3 4" key="1">
    <citation type="submission" date="2016-10" db="EMBL/GenBank/DDBJ databases">
        <authorList>
            <person name="Varghese N."/>
            <person name="Submissions S."/>
        </authorList>
    </citation>
    <scope>NUCLEOTIDE SEQUENCE [LARGE SCALE GENOMIC DNA]</scope>
    <source>
        <strain evidence="3 4">DSM 20748</strain>
    </source>
</reference>
<proteinExistence type="inferred from homology"/>